<comment type="catalytic activity">
    <reaction evidence="13 18">
        <text>L-isoleucine + 2-oxoglutarate = (S)-3-methyl-2-oxopentanoate + L-glutamate</text>
        <dbReference type="Rhea" id="RHEA:24801"/>
        <dbReference type="ChEBI" id="CHEBI:16810"/>
        <dbReference type="ChEBI" id="CHEBI:29985"/>
        <dbReference type="ChEBI" id="CHEBI:35146"/>
        <dbReference type="ChEBI" id="CHEBI:58045"/>
        <dbReference type="EC" id="2.6.1.42"/>
    </reaction>
</comment>
<evidence type="ECO:0000256" key="7">
    <source>
        <dbReference type="ARBA" id="ARBA00022576"/>
    </source>
</evidence>
<protein>
    <recommendedName>
        <fullName evidence="18">Branched-chain-amino-acid aminotransferase</fullName>
        <ecNumber evidence="18">2.6.1.42</ecNumber>
    </recommendedName>
</protein>
<dbReference type="UniPathway" id="UPA00047">
    <property type="reaction ID" value="UER00058"/>
</dbReference>
<evidence type="ECO:0000256" key="13">
    <source>
        <dbReference type="ARBA" id="ARBA00048798"/>
    </source>
</evidence>
<dbReference type="GO" id="GO:0009098">
    <property type="term" value="P:L-leucine biosynthetic process"/>
    <property type="evidence" value="ECO:0007669"/>
    <property type="project" value="UniProtKB-UniPathway"/>
</dbReference>
<dbReference type="NCBIfam" id="TIGR01123">
    <property type="entry name" value="ilvE_II"/>
    <property type="match status" value="1"/>
</dbReference>
<organism evidence="19 20">
    <name type="scientific">Candidatus Desulfaltia bathyphila</name>
    <dbReference type="NCBI Taxonomy" id="2841697"/>
    <lineage>
        <taxon>Bacteria</taxon>
        <taxon>Pseudomonadati</taxon>
        <taxon>Thermodesulfobacteriota</taxon>
        <taxon>Desulfobacteria</taxon>
        <taxon>Desulfobacterales</taxon>
        <taxon>Desulfobacterales incertae sedis</taxon>
        <taxon>Candidatus Desulfaltia</taxon>
    </lineage>
</organism>
<dbReference type="InterPro" id="IPR043131">
    <property type="entry name" value="BCAT-like_N"/>
</dbReference>
<dbReference type="PANTHER" id="PTHR11825">
    <property type="entry name" value="SUBGROUP IIII AMINOTRANSFERASE"/>
    <property type="match status" value="1"/>
</dbReference>
<proteinExistence type="inferred from homology"/>
<dbReference type="GO" id="GO:0009097">
    <property type="term" value="P:isoleucine biosynthetic process"/>
    <property type="evidence" value="ECO:0007669"/>
    <property type="project" value="UniProtKB-UniPathway"/>
</dbReference>
<comment type="catalytic activity">
    <reaction evidence="14 18">
        <text>L-leucine + 2-oxoglutarate = 4-methyl-2-oxopentanoate + L-glutamate</text>
        <dbReference type="Rhea" id="RHEA:18321"/>
        <dbReference type="ChEBI" id="CHEBI:16810"/>
        <dbReference type="ChEBI" id="CHEBI:17865"/>
        <dbReference type="ChEBI" id="CHEBI:29985"/>
        <dbReference type="ChEBI" id="CHEBI:57427"/>
        <dbReference type="EC" id="2.6.1.42"/>
    </reaction>
</comment>
<evidence type="ECO:0000256" key="4">
    <source>
        <dbReference type="ARBA" id="ARBA00004931"/>
    </source>
</evidence>
<evidence type="ECO:0000256" key="16">
    <source>
        <dbReference type="RuleBase" id="RU004106"/>
    </source>
</evidence>
<evidence type="ECO:0000313" key="19">
    <source>
        <dbReference type="EMBL" id="MBC8198597.1"/>
    </source>
</evidence>
<evidence type="ECO:0000313" key="20">
    <source>
        <dbReference type="Proteomes" id="UP000603545"/>
    </source>
</evidence>
<gene>
    <name evidence="19" type="ORF">H8E80_00915</name>
</gene>
<dbReference type="InterPro" id="IPR005786">
    <property type="entry name" value="B_amino_transII"/>
</dbReference>
<dbReference type="GO" id="GO:0009099">
    <property type="term" value="P:L-valine biosynthetic process"/>
    <property type="evidence" value="ECO:0007669"/>
    <property type="project" value="UniProtKB-UniPathway"/>
</dbReference>
<keyword evidence="9 18" id="KW-0808">Transferase</keyword>
<feature type="modified residue" description="N6-(pyridoxal phosphate)lysine" evidence="15">
    <location>
        <position position="194"/>
    </location>
</feature>
<dbReference type="InterPro" id="IPR001544">
    <property type="entry name" value="Aminotrans_IV"/>
</dbReference>
<dbReference type="PROSITE" id="PS00770">
    <property type="entry name" value="AA_TRANSFER_CLASS_4"/>
    <property type="match status" value="1"/>
</dbReference>
<evidence type="ECO:0000256" key="5">
    <source>
        <dbReference type="ARBA" id="ARBA00005072"/>
    </source>
</evidence>
<evidence type="ECO:0000256" key="18">
    <source>
        <dbReference type="RuleBase" id="RU004517"/>
    </source>
</evidence>
<dbReference type="InterPro" id="IPR043132">
    <property type="entry name" value="BCAT-like_C"/>
</dbReference>
<comment type="cofactor">
    <cofactor evidence="1 17">
        <name>pyridoxal 5'-phosphate</name>
        <dbReference type="ChEBI" id="CHEBI:597326"/>
    </cofactor>
</comment>
<evidence type="ECO:0000256" key="14">
    <source>
        <dbReference type="ARBA" id="ARBA00049229"/>
    </source>
</evidence>
<dbReference type="SUPFAM" id="SSF56752">
    <property type="entry name" value="D-aminoacid aminotransferase-like PLP-dependent enzymes"/>
    <property type="match status" value="1"/>
</dbReference>
<comment type="pathway">
    <text evidence="3">Amino-acid biosynthesis; L-isoleucine biosynthesis; L-isoleucine from 2-oxobutanoate: step 4/4.</text>
</comment>
<dbReference type="Gene3D" id="3.30.470.10">
    <property type="match status" value="1"/>
</dbReference>
<keyword evidence="11 18" id="KW-0100">Branched-chain amino acid biosynthesis</keyword>
<dbReference type="EC" id="2.6.1.42" evidence="18"/>
<evidence type="ECO:0000256" key="15">
    <source>
        <dbReference type="PIRSR" id="PIRSR006468-1"/>
    </source>
</evidence>
<dbReference type="CDD" id="cd01557">
    <property type="entry name" value="BCAT_beta_family"/>
    <property type="match status" value="1"/>
</dbReference>
<comment type="catalytic activity">
    <reaction evidence="12 18">
        <text>L-valine + 2-oxoglutarate = 3-methyl-2-oxobutanoate + L-glutamate</text>
        <dbReference type="Rhea" id="RHEA:24813"/>
        <dbReference type="ChEBI" id="CHEBI:11851"/>
        <dbReference type="ChEBI" id="CHEBI:16810"/>
        <dbReference type="ChEBI" id="CHEBI:29985"/>
        <dbReference type="ChEBI" id="CHEBI:57762"/>
        <dbReference type="EC" id="2.6.1.42"/>
    </reaction>
</comment>
<evidence type="ECO:0000256" key="11">
    <source>
        <dbReference type="ARBA" id="ARBA00023304"/>
    </source>
</evidence>
<keyword evidence="8 18" id="KW-0028">Amino-acid biosynthesis</keyword>
<reference evidence="19 20" key="1">
    <citation type="submission" date="2020-08" db="EMBL/GenBank/DDBJ databases">
        <title>Bridging the membrane lipid divide: bacteria of the FCB group superphylum have the potential to synthesize archaeal ether lipids.</title>
        <authorList>
            <person name="Villanueva L."/>
            <person name="Von Meijenfeldt F.A.B."/>
            <person name="Westbye A.B."/>
            <person name="Yadav S."/>
            <person name="Hopmans E.C."/>
            <person name="Dutilh B.E."/>
            <person name="Sinninghe Damste J.S."/>
        </authorList>
    </citation>
    <scope>NUCLEOTIDE SEQUENCE [LARGE SCALE GENOMIC DNA]</scope>
    <source>
        <strain evidence="19">NIOZ-UU82</strain>
    </source>
</reference>
<dbReference type="Proteomes" id="UP000603545">
    <property type="component" value="Unassembled WGS sequence"/>
</dbReference>
<comment type="caution">
    <text evidence="19">The sequence shown here is derived from an EMBL/GenBank/DDBJ whole genome shotgun (WGS) entry which is preliminary data.</text>
</comment>
<dbReference type="AlphaFoldDB" id="A0A8J6T5S0"/>
<evidence type="ECO:0000256" key="6">
    <source>
        <dbReference type="ARBA" id="ARBA00009320"/>
    </source>
</evidence>
<evidence type="ECO:0000256" key="12">
    <source>
        <dbReference type="ARBA" id="ARBA00048212"/>
    </source>
</evidence>
<sequence>MQLTITKSDILKPKPDDSNLGFGSIFTDHMFNMDYNPENGWHNPRIEPYAPIEMDPATAVLHYGQAVFEGLKAYKTDSGAVRFFRPKDNFRRLNRSSRMLCIPEFDEEFVFDVMKQLIALEKDWIPGAPETSLYIRPTIIATDHFLGVRASYTYRFFVILSPVGAYYSEGFNPVKIWVTKNHVRAVRGGIGEAKTAGNYAASLYAGEEANKNGYTQVLWLDGVHQKYIEEVGSMNIFFVIEDELVTPMLNGSILPGITRDSVITMAKKWDVRVSERQISIDELIDAHESGKLQEIFGTGTAAVISPVGEMKYGDRVITIGGGKVGPMANRLYQVITDIQYGRTEDAMGWIEEV</sequence>
<dbReference type="Pfam" id="PF01063">
    <property type="entry name" value="Aminotran_4"/>
    <property type="match status" value="1"/>
</dbReference>
<dbReference type="EMBL" id="JACNLL010000012">
    <property type="protein sequence ID" value="MBC8198597.1"/>
    <property type="molecule type" value="Genomic_DNA"/>
</dbReference>
<dbReference type="PIRSF" id="PIRSF006468">
    <property type="entry name" value="BCAT1"/>
    <property type="match status" value="1"/>
</dbReference>
<evidence type="ECO:0000256" key="1">
    <source>
        <dbReference type="ARBA" id="ARBA00001933"/>
    </source>
</evidence>
<name>A0A8J6T5S0_9BACT</name>
<evidence type="ECO:0000256" key="17">
    <source>
        <dbReference type="RuleBase" id="RU004516"/>
    </source>
</evidence>
<comment type="similarity">
    <text evidence="6 16">Belongs to the class-IV pyridoxal-phosphate-dependent aminotransferase family.</text>
</comment>
<dbReference type="InterPro" id="IPR033939">
    <property type="entry name" value="BCAT_family"/>
</dbReference>
<dbReference type="UniPathway" id="UPA00049">
    <property type="reaction ID" value="UER00062"/>
</dbReference>
<evidence type="ECO:0000256" key="3">
    <source>
        <dbReference type="ARBA" id="ARBA00004824"/>
    </source>
</evidence>
<keyword evidence="10 17" id="KW-0663">Pyridoxal phosphate</keyword>
<comment type="function">
    <text evidence="2">Acts on leucine, isoleucine and valine.</text>
</comment>
<dbReference type="NCBIfam" id="NF009897">
    <property type="entry name" value="PRK13357.1"/>
    <property type="match status" value="1"/>
</dbReference>
<evidence type="ECO:0000256" key="2">
    <source>
        <dbReference type="ARBA" id="ARBA00003109"/>
    </source>
</evidence>
<dbReference type="Gene3D" id="3.20.10.10">
    <property type="entry name" value="D-amino Acid Aminotransferase, subunit A, domain 2"/>
    <property type="match status" value="1"/>
</dbReference>
<accession>A0A8J6T5S0</accession>
<evidence type="ECO:0000256" key="9">
    <source>
        <dbReference type="ARBA" id="ARBA00022679"/>
    </source>
</evidence>
<comment type="pathway">
    <text evidence="5">Amino-acid biosynthesis; L-leucine biosynthesis; L-leucine from 3-methyl-2-oxobutanoate: step 4/4.</text>
</comment>
<dbReference type="InterPro" id="IPR018300">
    <property type="entry name" value="Aminotrans_IV_CS"/>
</dbReference>
<comment type="pathway">
    <text evidence="4">Amino-acid biosynthesis; L-valine biosynthesis; L-valine from pyruvate: step 4/4.</text>
</comment>
<evidence type="ECO:0000256" key="8">
    <source>
        <dbReference type="ARBA" id="ARBA00022605"/>
    </source>
</evidence>
<dbReference type="GO" id="GO:0004084">
    <property type="term" value="F:branched-chain-amino-acid transaminase activity"/>
    <property type="evidence" value="ECO:0007669"/>
    <property type="project" value="UniProtKB-EC"/>
</dbReference>
<dbReference type="UniPathway" id="UPA00048">
    <property type="reaction ID" value="UER00073"/>
</dbReference>
<evidence type="ECO:0000256" key="10">
    <source>
        <dbReference type="ARBA" id="ARBA00022898"/>
    </source>
</evidence>
<keyword evidence="7 18" id="KW-0032">Aminotransferase</keyword>
<dbReference type="PANTHER" id="PTHR11825:SF44">
    <property type="entry name" value="BRANCHED-CHAIN-AMINO-ACID AMINOTRANSFERASE"/>
    <property type="match status" value="1"/>
</dbReference>
<dbReference type="InterPro" id="IPR036038">
    <property type="entry name" value="Aminotransferase-like"/>
</dbReference>